<dbReference type="Gene3D" id="3.40.30.10">
    <property type="entry name" value="Glutaredoxin"/>
    <property type="match status" value="1"/>
</dbReference>
<dbReference type="EMBL" id="CP159342">
    <property type="protein sequence ID" value="XCH72860.1"/>
    <property type="molecule type" value="Genomic_DNA"/>
</dbReference>
<evidence type="ECO:0000313" key="3">
    <source>
        <dbReference type="EMBL" id="XBP92163.1"/>
    </source>
</evidence>
<dbReference type="AlphaFoldDB" id="A0AAU7M670"/>
<name>A0AAU7M670_9ACTN</name>
<gene>
    <name evidence="4" type="ORF">ABUL08_21395</name>
    <name evidence="3" type="ORF">VK199_21320</name>
</gene>
<sequence length="184" mass="19689">MTVLAIAVVFVGLLCLLNLLFTLGVIRRLRQHTEQLAKLPRVDEPMEPIKLPTGAEIGEFSATATDGTEVTDGTLRNGGLVAFLSATCPACAEQLPVFVERLKSSRLKRDETYVFLIGDEAKLETMKAQLTPLARVVLQPHGGPVTKAFQVAAFPSFVMLDKGARVAASTVFPDELPIAAAATA</sequence>
<keyword evidence="1" id="KW-1133">Transmembrane helix</keyword>
<evidence type="ECO:0000259" key="2">
    <source>
        <dbReference type="PROSITE" id="PS51352"/>
    </source>
</evidence>
<keyword evidence="1" id="KW-0472">Membrane</keyword>
<reference evidence="3" key="1">
    <citation type="submission" date="2024-01" db="EMBL/GenBank/DDBJ databases">
        <title>The genome sequence of Micromonospora mangrovi CCTCC AA 2012012.</title>
        <authorList>
            <person name="Gao J."/>
        </authorList>
    </citation>
    <scope>NUCLEOTIDE SEQUENCE</scope>
    <source>
        <strain evidence="3">CCTCC AA 2012012</strain>
    </source>
</reference>
<keyword evidence="1" id="KW-0812">Transmembrane</keyword>
<protein>
    <submittedName>
        <fullName evidence="3">Redoxin family protein</fullName>
    </submittedName>
</protein>
<dbReference type="InterPro" id="IPR013766">
    <property type="entry name" value="Thioredoxin_domain"/>
</dbReference>
<dbReference type="InterPro" id="IPR013740">
    <property type="entry name" value="Redoxin"/>
</dbReference>
<feature type="domain" description="Thioredoxin" evidence="2">
    <location>
        <begin position="51"/>
        <end position="184"/>
    </location>
</feature>
<dbReference type="GO" id="GO:0016491">
    <property type="term" value="F:oxidoreductase activity"/>
    <property type="evidence" value="ECO:0007669"/>
    <property type="project" value="InterPro"/>
</dbReference>
<dbReference type="RefSeq" id="WP_350931738.1">
    <property type="nucleotide sequence ID" value="NZ_CP157762.1"/>
</dbReference>
<feature type="transmembrane region" description="Helical" evidence="1">
    <location>
        <begin position="6"/>
        <end position="26"/>
    </location>
</feature>
<dbReference type="Pfam" id="PF08534">
    <property type="entry name" value="Redoxin"/>
    <property type="match status" value="1"/>
</dbReference>
<organism evidence="3">
    <name type="scientific">Micromonospora sp. CCTCC AA 2012012</name>
    <dbReference type="NCBI Taxonomy" id="3111921"/>
    <lineage>
        <taxon>Bacteria</taxon>
        <taxon>Bacillati</taxon>
        <taxon>Actinomycetota</taxon>
        <taxon>Actinomycetes</taxon>
        <taxon>Micromonosporales</taxon>
        <taxon>Micromonosporaceae</taxon>
        <taxon>Micromonospora</taxon>
    </lineage>
</organism>
<evidence type="ECO:0000256" key="1">
    <source>
        <dbReference type="SAM" id="Phobius"/>
    </source>
</evidence>
<proteinExistence type="predicted"/>
<dbReference type="InterPro" id="IPR036249">
    <property type="entry name" value="Thioredoxin-like_sf"/>
</dbReference>
<dbReference type="PROSITE" id="PS51352">
    <property type="entry name" value="THIOREDOXIN_2"/>
    <property type="match status" value="1"/>
</dbReference>
<dbReference type="EMBL" id="CP157762">
    <property type="protein sequence ID" value="XBP92163.1"/>
    <property type="molecule type" value="Genomic_DNA"/>
</dbReference>
<evidence type="ECO:0000313" key="4">
    <source>
        <dbReference type="EMBL" id="XCH72860.1"/>
    </source>
</evidence>
<dbReference type="SUPFAM" id="SSF52833">
    <property type="entry name" value="Thioredoxin-like"/>
    <property type="match status" value="1"/>
</dbReference>
<reference evidence="4" key="2">
    <citation type="submission" date="2024-06" db="EMBL/GenBank/DDBJ databases">
        <title>Micromonospora mangrovi CCTCC AA 2012012 genome sequences.</title>
        <authorList>
            <person name="Gao J."/>
        </authorList>
    </citation>
    <scope>NUCLEOTIDE SEQUENCE</scope>
    <source>
        <strain evidence="4">CCTCC AA 2012012</strain>
    </source>
</reference>
<accession>A0AAU7M670</accession>